<protein>
    <recommendedName>
        <fullName evidence="2">O-acyltransferase WSD1 C-terminal domain-containing protein</fullName>
    </recommendedName>
</protein>
<keyword evidence="1" id="KW-0812">Transmembrane</keyword>
<dbReference type="GO" id="GO:0008374">
    <property type="term" value="F:O-acyltransferase activity"/>
    <property type="evidence" value="ECO:0007669"/>
    <property type="project" value="InterPro"/>
</dbReference>
<feature type="transmembrane region" description="Helical" evidence="1">
    <location>
        <begin position="12"/>
        <end position="34"/>
    </location>
</feature>
<sequence>MFVLLEFVFLLILWTILVPILVASLPVIIALYLLRKIEAIARSRTSSALPIRREDVLWLMPTTENQQIISGVLEVDGYLPLDDFRKTVLERLVNKTDAKGRNKIYPEVSMHIEPGLFDYYWQPDLEFNISEHVSRYEGNPISNSDHLRQIIGLHVSKPFANKKKSPWEFMLIPHVNEFGNQKTVLLFRLSHAISDGSSLAYFLINVLADSPPNQGVIVKKTFTQTQKVLFYMKGLWYLPMVYIKIFVHSNDNNQIHRSKLSTEKKVYWTKPLPLQLLKTVKTDLKSTINDILVGCFAKALNDHLNRDQNDLKTDTVSAVFAVDTRSNVEQAKIFRNHVAGVIAPLPNSGASTHDYISKSKRCFDQIKQVGAPISLYFGWRFMSFLLPVALLKFFVHHMVNKTTLCISNLIGPQYSITLCNLPIECVNFWPPPTGNEAMGVSFCSYDECIRMGVLADSNALDDGDELISLFEENVSALEESVTV</sequence>
<evidence type="ECO:0000313" key="3">
    <source>
        <dbReference type="EnsemblMetazoa" id="CLYHEMP001170.1"/>
    </source>
</evidence>
<dbReference type="RefSeq" id="XP_066912398.1">
    <property type="nucleotide sequence ID" value="XM_067056297.1"/>
</dbReference>
<dbReference type="PANTHER" id="PTHR31650:SF1">
    <property type="entry name" value="WAX ESTER SYNTHASE_DIACYLGLYCEROL ACYLTRANSFERASE 4-RELATED"/>
    <property type="match status" value="1"/>
</dbReference>
<reference evidence="3" key="1">
    <citation type="submission" date="2021-01" db="UniProtKB">
        <authorList>
            <consortium name="EnsemblMetazoa"/>
        </authorList>
    </citation>
    <scope>IDENTIFICATION</scope>
</reference>
<feature type="domain" description="O-acyltransferase WSD1 C-terminal" evidence="2">
    <location>
        <begin position="336"/>
        <end position="477"/>
    </location>
</feature>
<keyword evidence="4" id="KW-1185">Reference proteome</keyword>
<dbReference type="PANTHER" id="PTHR31650">
    <property type="entry name" value="O-ACYLTRANSFERASE (WSD1-LIKE) FAMILY PROTEIN"/>
    <property type="match status" value="1"/>
</dbReference>
<dbReference type="InterPro" id="IPR009721">
    <property type="entry name" value="O-acyltransferase_WSD1_C"/>
</dbReference>
<dbReference type="GeneID" id="136799577"/>
<dbReference type="GO" id="GO:0019432">
    <property type="term" value="P:triglyceride biosynthetic process"/>
    <property type="evidence" value="ECO:0007669"/>
    <property type="project" value="TreeGrafter"/>
</dbReference>
<proteinExistence type="predicted"/>
<accession>A0A7M5V2A8</accession>
<dbReference type="EnsemblMetazoa" id="CLYHEMT001170.1">
    <property type="protein sequence ID" value="CLYHEMP001170.1"/>
    <property type="gene ID" value="CLYHEMG001170"/>
</dbReference>
<dbReference type="GO" id="GO:0005886">
    <property type="term" value="C:plasma membrane"/>
    <property type="evidence" value="ECO:0007669"/>
    <property type="project" value="TreeGrafter"/>
</dbReference>
<dbReference type="AlphaFoldDB" id="A0A7M5V2A8"/>
<dbReference type="InterPro" id="IPR045034">
    <property type="entry name" value="O-acyltransferase_WSD1-like"/>
</dbReference>
<organism evidence="3 4">
    <name type="scientific">Clytia hemisphaerica</name>
    <dbReference type="NCBI Taxonomy" id="252671"/>
    <lineage>
        <taxon>Eukaryota</taxon>
        <taxon>Metazoa</taxon>
        <taxon>Cnidaria</taxon>
        <taxon>Hydrozoa</taxon>
        <taxon>Hydroidolina</taxon>
        <taxon>Leptothecata</taxon>
        <taxon>Obeliida</taxon>
        <taxon>Clytiidae</taxon>
        <taxon>Clytia</taxon>
    </lineage>
</organism>
<dbReference type="OrthoDB" id="619536at2759"/>
<evidence type="ECO:0000259" key="2">
    <source>
        <dbReference type="Pfam" id="PF06974"/>
    </source>
</evidence>
<dbReference type="Proteomes" id="UP000594262">
    <property type="component" value="Unplaced"/>
</dbReference>
<name>A0A7M5V2A8_9CNID</name>
<evidence type="ECO:0000313" key="4">
    <source>
        <dbReference type="Proteomes" id="UP000594262"/>
    </source>
</evidence>
<keyword evidence="1" id="KW-1133">Transmembrane helix</keyword>
<keyword evidence="1" id="KW-0472">Membrane</keyword>
<dbReference type="Pfam" id="PF06974">
    <property type="entry name" value="WS_DGAT_C"/>
    <property type="match status" value="1"/>
</dbReference>
<evidence type="ECO:0000256" key="1">
    <source>
        <dbReference type="SAM" id="Phobius"/>
    </source>
</evidence>